<dbReference type="InterPro" id="IPR051997">
    <property type="entry name" value="STK_NEK"/>
</dbReference>
<dbReference type="GO" id="GO:0005524">
    <property type="term" value="F:ATP binding"/>
    <property type="evidence" value="ECO:0007669"/>
    <property type="project" value="UniProtKB-UniRule"/>
</dbReference>
<dbReference type="PANTHER" id="PTHR44535">
    <property type="entry name" value="PROTEIN CBG16200"/>
    <property type="match status" value="1"/>
</dbReference>
<dbReference type="AlphaFoldDB" id="T1J9T1"/>
<dbReference type="InterPro" id="IPR000408">
    <property type="entry name" value="Reg_chr_condens"/>
</dbReference>
<reference evidence="19" key="1">
    <citation type="submission" date="2011-05" db="EMBL/GenBank/DDBJ databases">
        <authorList>
            <person name="Richards S.R."/>
            <person name="Qu J."/>
            <person name="Jiang H."/>
            <person name="Jhangiani S.N."/>
            <person name="Agravi P."/>
            <person name="Goodspeed R."/>
            <person name="Gross S."/>
            <person name="Mandapat C."/>
            <person name="Jackson L."/>
            <person name="Mathew T."/>
            <person name="Pu L."/>
            <person name="Thornton R."/>
            <person name="Saada N."/>
            <person name="Wilczek-Boney K.B."/>
            <person name="Lee S."/>
            <person name="Kovar C."/>
            <person name="Wu Y."/>
            <person name="Scherer S.E."/>
            <person name="Worley K.C."/>
            <person name="Muzny D.M."/>
            <person name="Gibbs R."/>
        </authorList>
    </citation>
    <scope>NUCLEOTIDE SEQUENCE</scope>
    <source>
        <strain evidence="19">Brora</strain>
    </source>
</reference>
<dbReference type="Pfam" id="PF00069">
    <property type="entry name" value="Pkinase"/>
    <property type="match status" value="1"/>
</dbReference>
<keyword evidence="8" id="KW-0808">Transferase</keyword>
<comment type="cofactor">
    <cofactor evidence="1">
        <name>Mg(2+)</name>
        <dbReference type="ChEBI" id="CHEBI:18420"/>
    </cofactor>
</comment>
<feature type="binding site" evidence="15">
    <location>
        <position position="222"/>
    </location>
    <ligand>
        <name>ATP</name>
        <dbReference type="ChEBI" id="CHEBI:30616"/>
    </ligand>
</feature>
<sequence>MAQRVLVVSSRARNLFQIQSAVLKNVILVEYKYDTSTLDGILAKIAVKVGLQKVDSLAFVMHGTEEELCICSVEERVLSVKSIIDQTPIREFFSLVAANHINTSARSCRIDFLATYFDFSNSVRLVKELERLIRIPIGISHNLAGSNIKITTQIKDKHREISVGELYFDISKIRAATPKLTAPRPRTYNKDAYEKIRTVGKGAFGTAVLYRRVEDDTMVVIKEINMHDLTASERQLALNEIRVLSLLNHTNITTYLNSFEDDGVLKIEMEYADGGTLAQFLQQSEQQLDEREILIYLHQIVSALRHMHDHNILHRDLKTANIFLTKEGIIKVGDFGISKMMTTKSKVANTVVGTPYYISPEMCEGKSYDEKSDVWALGCILYEMACLQKTFEGSNLPALVNKIMKGQFAPVKGNYSHGLKQLIRDLLQRDPEFRPTAAEILQHRLPELFAQYSENLSCEVDAEMLRSIEQVRQREKSGCALKNMRNYRNLISKFGDINRSVVYHIRTFEDCISLSPIPLPPRSKILQLAVSNTHMIALTSELLVYTWGDGKRGQLGHGTLESYRVRPEAVAILKTKSITKVCAGDGFSVFASNSGIVMTCGDGTAGCLGQGDWNCTSKPKLIEKLLSVDVSAIACGFAHVVVLSGDGEVYSWGRGAGGRLGLGHEDDCCIPTQVSVPNEDIIRNTDVYKKLVLTHVKSLNDYQVVDISMAPNHTALLVEPGHMVECGETFTIVGTLENVIYFWGTRYIMCAPTRPPTQDMTRAFISSANGRMEQNDDLDKTTNNLFTSLKDNTSRSLQTGSYNPDHLTGNSLPHSIVNFGPRMKDVLLQPQEILALYASPAQINKGETVNLSSIRCQGQNIYLIIDTTAPLPNHAQRVVSNDRGKEVSSPVENERLLDFAATVSNGRYTPDMDTVGPVPDWLKQELENSEVLLSANPNDGRRNKLNSANKNRATTVFVQTKPAWELKQELEKLRQSKEEVELRLSEMKEEFEEKQLELEQQAEIKIKDRELSLSEEIAKLQQELIHQMKLSKENEQEMEQLQEQLNEHHGLTRSRSCAIQ</sequence>
<evidence type="ECO:0000256" key="3">
    <source>
        <dbReference type="ARBA" id="ARBA00010886"/>
    </source>
</evidence>
<keyword evidence="6" id="KW-0723">Serine/threonine-protein kinase</keyword>
<feature type="repeat" description="RCC1" evidence="14">
    <location>
        <begin position="647"/>
        <end position="720"/>
    </location>
</feature>
<evidence type="ECO:0000256" key="9">
    <source>
        <dbReference type="ARBA" id="ARBA00022723"/>
    </source>
</evidence>
<evidence type="ECO:0000256" key="14">
    <source>
        <dbReference type="PROSITE-ProRule" id="PRU00235"/>
    </source>
</evidence>
<evidence type="ECO:0000256" key="16">
    <source>
        <dbReference type="SAM" id="MobiDB-lite"/>
    </source>
</evidence>
<evidence type="ECO:0000313" key="18">
    <source>
        <dbReference type="EnsemblMetazoa" id="SMAR010479-PA"/>
    </source>
</evidence>
<evidence type="ECO:0000256" key="15">
    <source>
        <dbReference type="PROSITE-ProRule" id="PRU10141"/>
    </source>
</evidence>
<dbReference type="PhylomeDB" id="T1J9T1"/>
<dbReference type="Proteomes" id="UP000014500">
    <property type="component" value="Unassembled WGS sequence"/>
</dbReference>
<feature type="region of interest" description="Disordered" evidence="16">
    <location>
        <begin position="1035"/>
        <end position="1060"/>
    </location>
</feature>
<dbReference type="SUPFAM" id="SSF50985">
    <property type="entry name" value="RCC1/BLIP-II"/>
    <property type="match status" value="1"/>
</dbReference>
<dbReference type="GO" id="GO:0004674">
    <property type="term" value="F:protein serine/threonine kinase activity"/>
    <property type="evidence" value="ECO:0007669"/>
    <property type="project" value="UniProtKB-KW"/>
</dbReference>
<dbReference type="PROSITE" id="PS50011">
    <property type="entry name" value="PROTEIN_KINASE_DOM"/>
    <property type="match status" value="1"/>
</dbReference>
<dbReference type="GO" id="GO:0005737">
    <property type="term" value="C:cytoplasm"/>
    <property type="evidence" value="ECO:0007669"/>
    <property type="project" value="UniProtKB-SubCell"/>
</dbReference>
<keyword evidence="7" id="KW-0597">Phosphoprotein</keyword>
<evidence type="ECO:0000313" key="19">
    <source>
        <dbReference type="Proteomes" id="UP000014500"/>
    </source>
</evidence>
<evidence type="ECO:0000256" key="2">
    <source>
        <dbReference type="ARBA" id="ARBA00004496"/>
    </source>
</evidence>
<dbReference type="STRING" id="126957.T1J9T1"/>
<dbReference type="InterPro" id="IPR011009">
    <property type="entry name" value="Kinase-like_dom_sf"/>
</dbReference>
<dbReference type="Pfam" id="PF00415">
    <property type="entry name" value="RCC1"/>
    <property type="match status" value="3"/>
</dbReference>
<keyword evidence="19" id="KW-1185">Reference proteome</keyword>
<keyword evidence="5" id="KW-0963">Cytoplasm</keyword>
<accession>T1J9T1</accession>
<keyword evidence="9" id="KW-0479">Metal-binding</keyword>
<dbReference type="InterPro" id="IPR009091">
    <property type="entry name" value="RCC1/BLIP-II"/>
</dbReference>
<keyword evidence="12 15" id="KW-0067">ATP-binding</keyword>
<dbReference type="PROSITE" id="PS00108">
    <property type="entry name" value="PROTEIN_KINASE_ST"/>
    <property type="match status" value="1"/>
</dbReference>
<dbReference type="FunFam" id="3.30.200.20:FF:000097">
    <property type="entry name" value="Probable serine/threonine-protein kinase nek1"/>
    <property type="match status" value="1"/>
</dbReference>
<keyword evidence="13" id="KW-0460">Magnesium</keyword>
<dbReference type="PROSITE" id="PS00107">
    <property type="entry name" value="PROTEIN_KINASE_ATP"/>
    <property type="match status" value="1"/>
</dbReference>
<dbReference type="FunFam" id="1.10.510.10:FF:000262">
    <property type="entry name" value="Serine/threonine-protein kinase Nek8"/>
    <property type="match status" value="1"/>
</dbReference>
<evidence type="ECO:0000256" key="5">
    <source>
        <dbReference type="ARBA" id="ARBA00022490"/>
    </source>
</evidence>
<dbReference type="Gene3D" id="3.30.200.20">
    <property type="entry name" value="Phosphorylase Kinase, domain 1"/>
    <property type="match status" value="1"/>
</dbReference>
<dbReference type="CDD" id="cd08215">
    <property type="entry name" value="STKc_Nek"/>
    <property type="match status" value="1"/>
</dbReference>
<feature type="domain" description="Protein kinase" evidence="17">
    <location>
        <begin position="193"/>
        <end position="446"/>
    </location>
</feature>
<dbReference type="GO" id="GO:0046872">
    <property type="term" value="F:metal ion binding"/>
    <property type="evidence" value="ECO:0007669"/>
    <property type="project" value="UniProtKB-KW"/>
</dbReference>
<evidence type="ECO:0000256" key="6">
    <source>
        <dbReference type="ARBA" id="ARBA00022527"/>
    </source>
</evidence>
<evidence type="ECO:0000256" key="10">
    <source>
        <dbReference type="ARBA" id="ARBA00022741"/>
    </source>
</evidence>
<dbReference type="Gene3D" id="1.10.510.10">
    <property type="entry name" value="Transferase(Phosphotransferase) domain 1"/>
    <property type="match status" value="1"/>
</dbReference>
<feature type="repeat" description="RCC1" evidence="14">
    <location>
        <begin position="595"/>
        <end position="646"/>
    </location>
</feature>
<protein>
    <recommendedName>
        <fullName evidence="4">non-specific serine/threonine protein kinase</fullName>
        <ecNumber evidence="4">2.7.11.1</ecNumber>
    </recommendedName>
</protein>
<evidence type="ECO:0000256" key="7">
    <source>
        <dbReference type="ARBA" id="ARBA00022553"/>
    </source>
</evidence>
<dbReference type="EMBL" id="JH431978">
    <property type="status" value="NOT_ANNOTATED_CDS"/>
    <property type="molecule type" value="Genomic_DNA"/>
</dbReference>
<dbReference type="HOGENOM" id="CLU_005353_0_0_1"/>
<dbReference type="SMART" id="SM00220">
    <property type="entry name" value="S_TKc"/>
    <property type="match status" value="1"/>
</dbReference>
<evidence type="ECO:0000256" key="8">
    <source>
        <dbReference type="ARBA" id="ARBA00022679"/>
    </source>
</evidence>
<dbReference type="eggNOG" id="KOG0589">
    <property type="taxonomic scope" value="Eukaryota"/>
</dbReference>
<evidence type="ECO:0000259" key="17">
    <source>
        <dbReference type="PROSITE" id="PS50011"/>
    </source>
</evidence>
<proteinExistence type="inferred from homology"/>
<dbReference type="OMA" id="CNDQCTI"/>
<keyword evidence="10 15" id="KW-0547">Nucleotide-binding</keyword>
<comment type="similarity">
    <text evidence="3">Belongs to the protein kinase superfamily. NEK Ser/Thr protein kinase family. NIMA subfamily.</text>
</comment>
<name>T1J9T1_STRMM</name>
<evidence type="ECO:0000256" key="4">
    <source>
        <dbReference type="ARBA" id="ARBA00012513"/>
    </source>
</evidence>
<dbReference type="PROSITE" id="PS50012">
    <property type="entry name" value="RCC1_3"/>
    <property type="match status" value="3"/>
</dbReference>
<feature type="repeat" description="RCC1" evidence="14">
    <location>
        <begin position="542"/>
        <end position="594"/>
    </location>
</feature>
<evidence type="ECO:0000256" key="13">
    <source>
        <dbReference type="ARBA" id="ARBA00022842"/>
    </source>
</evidence>
<dbReference type="InterPro" id="IPR017441">
    <property type="entry name" value="Protein_kinase_ATP_BS"/>
</dbReference>
<comment type="subcellular location">
    <subcellularLocation>
        <location evidence="2">Cytoplasm</location>
    </subcellularLocation>
</comment>
<organism evidence="18 19">
    <name type="scientific">Strigamia maritima</name>
    <name type="common">European centipede</name>
    <name type="synonym">Geophilus maritimus</name>
    <dbReference type="NCBI Taxonomy" id="126957"/>
    <lineage>
        <taxon>Eukaryota</taxon>
        <taxon>Metazoa</taxon>
        <taxon>Ecdysozoa</taxon>
        <taxon>Arthropoda</taxon>
        <taxon>Myriapoda</taxon>
        <taxon>Chilopoda</taxon>
        <taxon>Pleurostigmophora</taxon>
        <taxon>Geophilomorpha</taxon>
        <taxon>Linotaeniidae</taxon>
        <taxon>Strigamia</taxon>
    </lineage>
</organism>
<dbReference type="EnsemblMetazoa" id="SMAR010479-RA">
    <property type="protein sequence ID" value="SMAR010479-PA"/>
    <property type="gene ID" value="SMAR010479"/>
</dbReference>
<keyword evidence="11" id="KW-0418">Kinase</keyword>
<evidence type="ECO:0000256" key="12">
    <source>
        <dbReference type="ARBA" id="ARBA00022840"/>
    </source>
</evidence>
<dbReference type="Gene3D" id="2.130.10.30">
    <property type="entry name" value="Regulator of chromosome condensation 1/beta-lactamase-inhibitor protein II"/>
    <property type="match status" value="1"/>
</dbReference>
<dbReference type="PANTHER" id="PTHR44535:SF5">
    <property type="entry name" value="PROTEIN KINASE DOMAIN-CONTAINING PROTEIN"/>
    <property type="match status" value="1"/>
</dbReference>
<evidence type="ECO:0000256" key="1">
    <source>
        <dbReference type="ARBA" id="ARBA00001946"/>
    </source>
</evidence>
<dbReference type="PRINTS" id="PR00633">
    <property type="entry name" value="RCCNDNSATION"/>
</dbReference>
<dbReference type="CDD" id="cd22249">
    <property type="entry name" value="UDM1_RNF168_RNF169-like"/>
    <property type="match status" value="1"/>
</dbReference>
<evidence type="ECO:0000256" key="11">
    <source>
        <dbReference type="ARBA" id="ARBA00022777"/>
    </source>
</evidence>
<dbReference type="SUPFAM" id="SSF56112">
    <property type="entry name" value="Protein kinase-like (PK-like)"/>
    <property type="match status" value="1"/>
</dbReference>
<dbReference type="InterPro" id="IPR000719">
    <property type="entry name" value="Prot_kinase_dom"/>
</dbReference>
<reference evidence="18" key="2">
    <citation type="submission" date="2015-02" db="UniProtKB">
        <authorList>
            <consortium name="EnsemblMetazoa"/>
        </authorList>
    </citation>
    <scope>IDENTIFICATION</scope>
</reference>
<dbReference type="EC" id="2.7.11.1" evidence="4"/>
<dbReference type="InterPro" id="IPR008271">
    <property type="entry name" value="Ser/Thr_kinase_AS"/>
</dbReference>